<evidence type="ECO:0000313" key="3">
    <source>
        <dbReference type="EMBL" id="UZT28911.1"/>
    </source>
</evidence>
<proteinExistence type="predicted"/>
<evidence type="ECO:0000256" key="2">
    <source>
        <dbReference type="SAM" id="MobiDB-lite"/>
    </source>
</evidence>
<feature type="coiled-coil region" evidence="1">
    <location>
        <begin position="257"/>
        <end position="288"/>
    </location>
</feature>
<feature type="compositionally biased region" description="Basic and acidic residues" evidence="2">
    <location>
        <begin position="779"/>
        <end position="790"/>
    </location>
</feature>
<feature type="compositionally biased region" description="Acidic residues" evidence="2">
    <location>
        <begin position="858"/>
        <end position="880"/>
    </location>
</feature>
<sequence length="1152" mass="134989">MSNIFKIYYNIHNTNKFIYIFCKTFLEINALTLEELRNKFSDNIENEIFQEIFDTEDLKSLKEDSIPIFVDDNIYFDDTIEDIKLKLLKNLENITFEELYFYSIENKNIDINLLYNDLSFKDKIPYERLINFLQNIDVNTLNSDTIDKIKRIDKSNDYNYGTLIDLNLNNKEIKFKTQIGQGFSKKIIDNFFPNNPFDFIINDNLYFTSSIVTSNKSLLFDFTNDNKLYFCLFEDVYNFLNDKNNLDILKFYFPFLNKLEINNIERLNQEKQKLLEITRENIKNIKNISELTNYFYSNSLKDLKYNYFGITNIEFSILPKVDIKIPIETLFKLVNSSEKIPLIKYNPGKKLEKLYRLYSNKVASNNRKVPFLSKATIFKVIKNIGKSKTLSFYIYNDFPLIVEIDQYNYINVKIDFNETKDLIFINEYIKSNLNVLLNTINQTLKQYGYFIDIFENLLSSNILIKNINYLSNVTIEKAINVENYKNCITYFFNILKPNIERTLELRYKRVSNYDELSSIDAFIVELFNNGISQSNIINEIMNNFKLTKEKAENKLSDLVNTLSLQLTGSLNENKKLKIKNNPGIPIYITKQKYENNIIIKIENIENIHYLNSIQVFIDTLIKITQNSNESDKKYLKELCKTKFELESVEEIEQNIESINEIIDEIKVDGLIDNEDDSEDILLNALLEEDDDDEFEGGNDSSDGSINIGSEISLGSKLSLEEPLESEEEKKDSGSIELGDEISLDSNEQESSKEPSQEEIEQQVEEEPDKSPSEEEVEPQVEKQESSKEPSQEEIEQQVEEEPDKSPSEEEVEPQVEKQESSKEPSQEEIEQQVKEEQVKQPSQEEELEPQESSKEPSQEEIEQQVEEEPDKSPSEEEVEPQVEKQESSKEPSQEEIEQQVEEEQVKQPSQEEELEPQVEEEQVKSQSEKDDTLKIKPKIKSSSKFIEEKSVNKDITNMSLNNPNPISKRLEEYDPKLFKIDISKEYKAYSRICPSNVRRQPVILTNEEKEYIDKYHKGSYEESIKYGSDPNNQHWFICPRYWSLKDNVSLTQEQVDSGKYGKLIPKDAKKVPPGANIYEFTDDKYHTDKSGKYVQHYPGFVKEDSKHPYNLCIPCCFKNWNTPAQQSRRKQCLINEEEEKIKIKKKDKQASR</sequence>
<feature type="compositionally biased region" description="Basic and acidic residues" evidence="2">
    <location>
        <begin position="814"/>
        <end position="838"/>
    </location>
</feature>
<keyword evidence="1" id="KW-0175">Coiled coil</keyword>
<organism evidence="3">
    <name type="scientific">Nucleocytoviricota sp</name>
    <dbReference type="NCBI Taxonomy" id="2809609"/>
    <lineage>
        <taxon>Viruses</taxon>
        <taxon>Varidnaviria</taxon>
        <taxon>Bamfordvirae</taxon>
        <taxon>Nucleocytoviricota</taxon>
    </lineage>
</organism>
<reference evidence="3" key="1">
    <citation type="submission" date="2022-10" db="EMBL/GenBank/DDBJ databases">
        <title>Genomics discovery of giant fungal viruses from subsurface oceanic crustal fluids.</title>
        <authorList>
            <person name="Bhattacharjee A.S."/>
            <person name="Schulz F."/>
            <person name="Woyke T."/>
            <person name="Orcutt B.N."/>
            <person name="Matinez Martinez J."/>
        </authorList>
    </citation>
    <scope>NUCLEOTIDE SEQUENCE</scope>
    <source>
        <strain evidence="3">VSAG1.JdFR</strain>
    </source>
</reference>
<evidence type="ECO:0000256" key="1">
    <source>
        <dbReference type="SAM" id="Coils"/>
    </source>
</evidence>
<feature type="compositionally biased region" description="Acidic residues" evidence="2">
    <location>
        <begin position="687"/>
        <end position="696"/>
    </location>
</feature>
<protein>
    <submittedName>
        <fullName evidence="3">Uncharacterized protein</fullName>
    </submittedName>
</protein>
<feature type="region of interest" description="Disordered" evidence="2">
    <location>
        <begin position="687"/>
        <end position="936"/>
    </location>
</feature>
<accession>A0A9E8G4R7</accession>
<feature type="compositionally biased region" description="Acidic residues" evidence="2">
    <location>
        <begin position="756"/>
        <end position="778"/>
    </location>
</feature>
<feature type="compositionally biased region" description="Acidic residues" evidence="2">
    <location>
        <begin position="791"/>
        <end position="813"/>
    </location>
</feature>
<feature type="compositionally biased region" description="Basic and acidic residues" evidence="2">
    <location>
        <begin position="921"/>
        <end position="934"/>
    </location>
</feature>
<feature type="compositionally biased region" description="Basic and acidic residues" evidence="2">
    <location>
        <begin position="881"/>
        <end position="892"/>
    </location>
</feature>
<name>A0A9E8G4R7_9VIRU</name>
<dbReference type="EMBL" id="OP765507">
    <property type="protein sequence ID" value="UZT28911.1"/>
    <property type="molecule type" value="Genomic_DNA"/>
</dbReference>
<feature type="compositionally biased region" description="Acidic residues" evidence="2">
    <location>
        <begin position="893"/>
        <end position="902"/>
    </location>
</feature>
<feature type="compositionally biased region" description="Acidic residues" evidence="2">
    <location>
        <begin position="910"/>
        <end position="920"/>
    </location>
</feature>